<protein>
    <submittedName>
        <fullName evidence="1">Uncharacterized protein</fullName>
    </submittedName>
</protein>
<organism evidence="1 2">
    <name type="scientific">Proteus phage PM87</name>
    <dbReference type="NCBI Taxonomy" id="2048007"/>
    <lineage>
        <taxon>Viruses</taxon>
        <taxon>Duplodnaviria</taxon>
        <taxon>Heunggongvirae</taxon>
        <taxon>Uroviricota</taxon>
        <taxon>Caudoviricetes</taxon>
        <taxon>Casjensviridae</taxon>
        <taxon>Lavrentievavirus</taxon>
        <taxon>Lavrentievavirus PM87</taxon>
    </lineage>
</organism>
<proteinExistence type="predicted"/>
<accession>A0A2H4PRB5</accession>
<evidence type="ECO:0000313" key="1">
    <source>
        <dbReference type="EMBL" id="ATW69852.1"/>
    </source>
</evidence>
<sequence length="661" mass="72094">MAVNARNTSRAVVYQILPDFRARSTHRNVLYQISARLRFRSQHRNVVYQISPIRARSVTSNIVYSTDATARTVITVPQALNQVVYDTSYQFEISNNIIGGVINTATYSWVEALPISKLDVKSFTQLVVVGTEYDTTSMKFIGQNVHLVNQGLPQLRPADVWSNTGVGSEVMLVCQSLDIEYIPRSGVDSPSVVTLVSYTSPIKWETRPADVGTVTHLASVPTDLFGLPNSFTSSGSVVQLSSYPSTPPARVGVENVPQIVSLASIPVGDDPTVGVEKSSQVFTQAILSSDYVYPQSDTDVGQVLLSQVESVIDELPISPEDVSSVVSLTAIGVDSMWSWSDISSPSVNILAVQDSPQPPLESYFVLNAVGSTTVAMLLESDFGPAHKDSYTETYSVPILTLMTAPKRFYPPLDNVVELEKGNHVTQYVTSTAMKRDEGMPISPEDVASLSIVSGIKSPMPTPEEMAKKGDFISGLAQHTMVTSSFPSTEDPQSLVETGSLAKNIAVTASYPDIRLPMTVGQTDLVAFNIANSVDYPPVKSFLMYDFTGLVTQNIARKANYLPANTLNSLSLTTQTSANVAFSARYPDKSTVYSRINSAQVSSSLAMVAEYPDKDSVLSDIKSTSVYQNVVRVDSSLYHMPHPPQRHRVRIVCKMIYGYKNR</sequence>
<dbReference type="KEGG" id="vg:62680562"/>
<dbReference type="GeneID" id="62680562"/>
<reference evidence="2" key="1">
    <citation type="submission" date="2017-10" db="EMBL/GenBank/DDBJ databases">
        <title>Isolation and characterization of a group of new proteus bacteriophages.</title>
        <authorList>
            <person name="Kozlova Y.N."/>
            <person name="Morozova V.V."/>
            <person name="Babkin I.V."/>
            <person name="Tikunova N.V."/>
            <person name="Bokovaya O.V."/>
            <person name="Shedko E.D."/>
        </authorList>
    </citation>
    <scope>NUCLEOTIDE SEQUENCE [LARGE SCALE GENOMIC DNA]</scope>
</reference>
<dbReference type="EMBL" id="MG030346">
    <property type="protein sequence ID" value="ATW69852.1"/>
    <property type="molecule type" value="Genomic_DNA"/>
</dbReference>
<evidence type="ECO:0000313" key="2">
    <source>
        <dbReference type="Proteomes" id="UP000241270"/>
    </source>
</evidence>
<dbReference type="RefSeq" id="YP_009997987.1">
    <property type="nucleotide sequence ID" value="NC_052981.1"/>
</dbReference>
<keyword evidence="2" id="KW-1185">Reference proteome</keyword>
<dbReference type="Proteomes" id="UP000241270">
    <property type="component" value="Segment"/>
</dbReference>
<name>A0A2H4PRB5_9CAUD</name>